<evidence type="ECO:0000256" key="3">
    <source>
        <dbReference type="ARBA" id="ARBA00022475"/>
    </source>
</evidence>
<feature type="transmembrane region" description="Helical" evidence="7">
    <location>
        <begin position="6"/>
        <end position="24"/>
    </location>
</feature>
<keyword evidence="4 7" id="KW-0812">Transmembrane</keyword>
<dbReference type="InterPro" id="IPR051311">
    <property type="entry name" value="DedA_domain"/>
</dbReference>
<dbReference type="PANTHER" id="PTHR42709:SF6">
    <property type="entry name" value="UNDECAPRENYL PHOSPHATE TRANSPORTER A"/>
    <property type="match status" value="1"/>
</dbReference>
<evidence type="ECO:0000256" key="2">
    <source>
        <dbReference type="ARBA" id="ARBA00010792"/>
    </source>
</evidence>
<evidence type="ECO:0000256" key="6">
    <source>
        <dbReference type="ARBA" id="ARBA00023136"/>
    </source>
</evidence>
<dbReference type="InterPro" id="IPR032816">
    <property type="entry name" value="VTT_dom"/>
</dbReference>
<keyword evidence="3" id="KW-1003">Cell membrane</keyword>
<protein>
    <submittedName>
        <fullName evidence="9">DedA family protein</fullName>
    </submittedName>
</protein>
<dbReference type="EMBL" id="CP098502">
    <property type="protein sequence ID" value="UTI64196.1"/>
    <property type="molecule type" value="Genomic_DNA"/>
</dbReference>
<dbReference type="Proteomes" id="UP001056035">
    <property type="component" value="Chromosome"/>
</dbReference>
<feature type="transmembrane region" description="Helical" evidence="7">
    <location>
        <begin position="135"/>
        <end position="158"/>
    </location>
</feature>
<evidence type="ECO:0000256" key="7">
    <source>
        <dbReference type="SAM" id="Phobius"/>
    </source>
</evidence>
<dbReference type="RefSeq" id="WP_254570909.1">
    <property type="nucleotide sequence ID" value="NZ_CP098502.1"/>
</dbReference>
<comment type="similarity">
    <text evidence="2">Belongs to the DedA family.</text>
</comment>
<comment type="subcellular location">
    <subcellularLocation>
        <location evidence="1">Cell membrane</location>
        <topology evidence="1">Multi-pass membrane protein</topology>
    </subcellularLocation>
</comment>
<reference evidence="9 10" key="1">
    <citation type="submission" date="2022-06" db="EMBL/GenBank/DDBJ databases">
        <title>Paraconexibacter antarcticus.</title>
        <authorList>
            <person name="Kim C.S."/>
        </authorList>
    </citation>
    <scope>NUCLEOTIDE SEQUENCE [LARGE SCALE GENOMIC DNA]</scope>
    <source>
        <strain evidence="9 10">02-257</strain>
    </source>
</reference>
<dbReference type="Pfam" id="PF09335">
    <property type="entry name" value="VTT_dom"/>
    <property type="match status" value="1"/>
</dbReference>
<evidence type="ECO:0000256" key="4">
    <source>
        <dbReference type="ARBA" id="ARBA00022692"/>
    </source>
</evidence>
<evidence type="ECO:0000259" key="8">
    <source>
        <dbReference type="Pfam" id="PF09335"/>
    </source>
</evidence>
<keyword evidence="6 7" id="KW-0472">Membrane</keyword>
<gene>
    <name evidence="9" type="ORF">NBH00_23015</name>
</gene>
<dbReference type="PANTHER" id="PTHR42709">
    <property type="entry name" value="ALKALINE PHOSPHATASE LIKE PROTEIN"/>
    <property type="match status" value="1"/>
</dbReference>
<evidence type="ECO:0000256" key="1">
    <source>
        <dbReference type="ARBA" id="ARBA00004651"/>
    </source>
</evidence>
<evidence type="ECO:0000313" key="9">
    <source>
        <dbReference type="EMBL" id="UTI64196.1"/>
    </source>
</evidence>
<evidence type="ECO:0000256" key="5">
    <source>
        <dbReference type="ARBA" id="ARBA00022989"/>
    </source>
</evidence>
<organism evidence="9 10">
    <name type="scientific">Paraconexibacter antarcticus</name>
    <dbReference type="NCBI Taxonomy" id="2949664"/>
    <lineage>
        <taxon>Bacteria</taxon>
        <taxon>Bacillati</taxon>
        <taxon>Actinomycetota</taxon>
        <taxon>Thermoleophilia</taxon>
        <taxon>Solirubrobacterales</taxon>
        <taxon>Paraconexibacteraceae</taxon>
        <taxon>Paraconexibacter</taxon>
    </lineage>
</organism>
<feature type="domain" description="VTT" evidence="8">
    <location>
        <begin position="32"/>
        <end position="155"/>
    </location>
</feature>
<evidence type="ECO:0000313" key="10">
    <source>
        <dbReference type="Proteomes" id="UP001056035"/>
    </source>
</evidence>
<feature type="transmembrane region" description="Helical" evidence="7">
    <location>
        <begin position="164"/>
        <end position="185"/>
    </location>
</feature>
<proteinExistence type="inferred from homology"/>
<sequence length="195" mass="19973">MGIDHLVTSIIAGWGALGVFVLMVPESAGIVVPSEVVLLLAGVTAGRGQMDLVTAMAAGTAGNVVGSWVLYAVGARTADRPPPSGSHAARALERCDALLARHGASRAVFLARLMPLARSFVSLPAGRVRMPLVRFTLLTTAGCALWAIAFVGAGALAGDSWSRVGAGVRDVTAAALLAAAAVWLVRRRRRAATPA</sequence>
<name>A0ABY5DRB1_9ACTN</name>
<keyword evidence="5 7" id="KW-1133">Transmembrane helix</keyword>
<accession>A0ABY5DRB1</accession>
<keyword evidence="10" id="KW-1185">Reference proteome</keyword>